<evidence type="ECO:0000256" key="1">
    <source>
        <dbReference type="SAM" id="Phobius"/>
    </source>
</evidence>
<feature type="transmembrane region" description="Helical" evidence="1">
    <location>
        <begin position="110"/>
        <end position="128"/>
    </location>
</feature>
<sequence length="174" mass="19166">MLVLPIYLFGFALSAAQALFGWVLSSRTPNEPAPTAGEERPWNYHEVIGVLSWFSTLSCMPWILLLFLFCRSKRYLRFIGAGWHANATLVLAGPRLFFHAHSVSQINTLSNLKFSTVIVALLLVFHSAKSPKFSALLSSCTAVGFRAAHACAPLGVLAFLPITIAEDFLSAPRW</sequence>
<keyword evidence="2" id="KW-0732">Signal</keyword>
<evidence type="ECO:0000313" key="4">
    <source>
        <dbReference type="Proteomes" id="UP001215598"/>
    </source>
</evidence>
<organism evidence="3 4">
    <name type="scientific">Mycena metata</name>
    <dbReference type="NCBI Taxonomy" id="1033252"/>
    <lineage>
        <taxon>Eukaryota</taxon>
        <taxon>Fungi</taxon>
        <taxon>Dikarya</taxon>
        <taxon>Basidiomycota</taxon>
        <taxon>Agaricomycotina</taxon>
        <taxon>Agaricomycetes</taxon>
        <taxon>Agaricomycetidae</taxon>
        <taxon>Agaricales</taxon>
        <taxon>Marasmiineae</taxon>
        <taxon>Mycenaceae</taxon>
        <taxon>Mycena</taxon>
    </lineage>
</organism>
<comment type="caution">
    <text evidence="3">The sequence shown here is derived from an EMBL/GenBank/DDBJ whole genome shotgun (WGS) entry which is preliminary data.</text>
</comment>
<feature type="chain" id="PRO_5041964722" evidence="2">
    <location>
        <begin position="19"/>
        <end position="174"/>
    </location>
</feature>
<protein>
    <submittedName>
        <fullName evidence="3">Uncharacterized protein</fullName>
    </submittedName>
</protein>
<dbReference type="AlphaFoldDB" id="A0AAD7JPY8"/>
<reference evidence="3" key="1">
    <citation type="submission" date="2023-03" db="EMBL/GenBank/DDBJ databases">
        <title>Massive genome expansion in bonnet fungi (Mycena s.s.) driven by repeated elements and novel gene families across ecological guilds.</title>
        <authorList>
            <consortium name="Lawrence Berkeley National Laboratory"/>
            <person name="Harder C.B."/>
            <person name="Miyauchi S."/>
            <person name="Viragh M."/>
            <person name="Kuo A."/>
            <person name="Thoen E."/>
            <person name="Andreopoulos B."/>
            <person name="Lu D."/>
            <person name="Skrede I."/>
            <person name="Drula E."/>
            <person name="Henrissat B."/>
            <person name="Morin E."/>
            <person name="Kohler A."/>
            <person name="Barry K."/>
            <person name="LaButti K."/>
            <person name="Morin E."/>
            <person name="Salamov A."/>
            <person name="Lipzen A."/>
            <person name="Mereny Z."/>
            <person name="Hegedus B."/>
            <person name="Baldrian P."/>
            <person name="Stursova M."/>
            <person name="Weitz H."/>
            <person name="Taylor A."/>
            <person name="Grigoriev I.V."/>
            <person name="Nagy L.G."/>
            <person name="Martin F."/>
            <person name="Kauserud H."/>
        </authorList>
    </citation>
    <scope>NUCLEOTIDE SEQUENCE</scope>
    <source>
        <strain evidence="3">CBHHK182m</strain>
    </source>
</reference>
<feature type="transmembrane region" description="Helical" evidence="1">
    <location>
        <begin position="75"/>
        <end position="98"/>
    </location>
</feature>
<name>A0AAD7JPY8_9AGAR</name>
<dbReference type="EMBL" id="JARKIB010000021">
    <property type="protein sequence ID" value="KAJ7767706.1"/>
    <property type="molecule type" value="Genomic_DNA"/>
</dbReference>
<keyword evidence="1" id="KW-0812">Transmembrane</keyword>
<keyword evidence="1" id="KW-1133">Transmembrane helix</keyword>
<feature type="transmembrane region" description="Helical" evidence="1">
    <location>
        <begin position="47"/>
        <end position="68"/>
    </location>
</feature>
<dbReference type="Proteomes" id="UP001215598">
    <property type="component" value="Unassembled WGS sequence"/>
</dbReference>
<keyword evidence="4" id="KW-1185">Reference proteome</keyword>
<proteinExistence type="predicted"/>
<feature type="signal peptide" evidence="2">
    <location>
        <begin position="1"/>
        <end position="18"/>
    </location>
</feature>
<evidence type="ECO:0000313" key="3">
    <source>
        <dbReference type="EMBL" id="KAJ7767706.1"/>
    </source>
</evidence>
<accession>A0AAD7JPY8</accession>
<evidence type="ECO:0000256" key="2">
    <source>
        <dbReference type="SAM" id="SignalP"/>
    </source>
</evidence>
<keyword evidence="1" id="KW-0472">Membrane</keyword>
<gene>
    <name evidence="3" type="ORF">B0H16DRAFT_1787156</name>
</gene>